<feature type="region of interest" description="Disordered" evidence="1">
    <location>
        <begin position="105"/>
        <end position="162"/>
    </location>
</feature>
<keyword evidence="3" id="KW-1185">Reference proteome</keyword>
<dbReference type="EMBL" id="BAABME010004693">
    <property type="protein sequence ID" value="GAA0163238.1"/>
    <property type="molecule type" value="Genomic_DNA"/>
</dbReference>
<comment type="caution">
    <text evidence="2">The sequence shown here is derived from an EMBL/GenBank/DDBJ whole genome shotgun (WGS) entry which is preliminary data.</text>
</comment>
<evidence type="ECO:0000313" key="3">
    <source>
        <dbReference type="Proteomes" id="UP001454036"/>
    </source>
</evidence>
<evidence type="ECO:0000256" key="1">
    <source>
        <dbReference type="SAM" id="MobiDB-lite"/>
    </source>
</evidence>
<feature type="compositionally biased region" description="Basic residues" evidence="1">
    <location>
        <begin position="113"/>
        <end position="128"/>
    </location>
</feature>
<protein>
    <submittedName>
        <fullName evidence="2">Uncharacterized protein</fullName>
    </submittedName>
</protein>
<name>A0AAV3QHW2_LITER</name>
<sequence>MTLKGFLTPVQGPKLERGTMNPRAYDLLVKEGYDPTKDAAMGKFIPEVKTHGHTPKPPLRILVKRVVDQPRAATIRTPLEKKRSYQQKVTPQKWGAVPWVYPTKLERGEKKTKQLKASRHKRSTRSHKQTPIQQWRVVQTPQAAKKEADSSSHITIDEGEFS</sequence>
<feature type="compositionally biased region" description="Polar residues" evidence="1">
    <location>
        <begin position="129"/>
        <end position="142"/>
    </location>
</feature>
<gene>
    <name evidence="2" type="ORF">LIER_19150</name>
</gene>
<accession>A0AAV3QHW2</accession>
<evidence type="ECO:0000313" key="2">
    <source>
        <dbReference type="EMBL" id="GAA0163238.1"/>
    </source>
</evidence>
<proteinExistence type="predicted"/>
<reference evidence="2 3" key="1">
    <citation type="submission" date="2024-01" db="EMBL/GenBank/DDBJ databases">
        <title>The complete chloroplast genome sequence of Lithospermum erythrorhizon: insights into the phylogenetic relationship among Boraginaceae species and the maternal lineages of purple gromwells.</title>
        <authorList>
            <person name="Okada T."/>
            <person name="Watanabe K."/>
        </authorList>
    </citation>
    <scope>NUCLEOTIDE SEQUENCE [LARGE SCALE GENOMIC DNA]</scope>
</reference>
<dbReference type="AlphaFoldDB" id="A0AAV3QHW2"/>
<dbReference type="Proteomes" id="UP001454036">
    <property type="component" value="Unassembled WGS sequence"/>
</dbReference>
<organism evidence="2 3">
    <name type="scientific">Lithospermum erythrorhizon</name>
    <name type="common">Purple gromwell</name>
    <name type="synonym">Lithospermum officinale var. erythrorhizon</name>
    <dbReference type="NCBI Taxonomy" id="34254"/>
    <lineage>
        <taxon>Eukaryota</taxon>
        <taxon>Viridiplantae</taxon>
        <taxon>Streptophyta</taxon>
        <taxon>Embryophyta</taxon>
        <taxon>Tracheophyta</taxon>
        <taxon>Spermatophyta</taxon>
        <taxon>Magnoliopsida</taxon>
        <taxon>eudicotyledons</taxon>
        <taxon>Gunneridae</taxon>
        <taxon>Pentapetalae</taxon>
        <taxon>asterids</taxon>
        <taxon>lamiids</taxon>
        <taxon>Boraginales</taxon>
        <taxon>Boraginaceae</taxon>
        <taxon>Boraginoideae</taxon>
        <taxon>Lithospermeae</taxon>
        <taxon>Lithospermum</taxon>
    </lineage>
</organism>